<dbReference type="PANTHER" id="PTHR10039:SF14">
    <property type="entry name" value="NACHT DOMAIN-CONTAINING PROTEIN"/>
    <property type="match status" value="1"/>
</dbReference>
<organism evidence="1 2">
    <name type="scientific">Collybia nuda</name>
    <dbReference type="NCBI Taxonomy" id="64659"/>
    <lineage>
        <taxon>Eukaryota</taxon>
        <taxon>Fungi</taxon>
        <taxon>Dikarya</taxon>
        <taxon>Basidiomycota</taxon>
        <taxon>Agaricomycotina</taxon>
        <taxon>Agaricomycetes</taxon>
        <taxon>Agaricomycetidae</taxon>
        <taxon>Agaricales</taxon>
        <taxon>Tricholomatineae</taxon>
        <taxon>Clitocybaceae</taxon>
        <taxon>Collybia</taxon>
    </lineage>
</organism>
<comment type="caution">
    <text evidence="1">The sequence shown here is derived from an EMBL/GenBank/DDBJ whole genome shotgun (WGS) entry which is preliminary data.</text>
</comment>
<sequence length="395" mass="45184">MIIDGLDGCKGDDNQSRLISYISNIVRDHNLPFTFVVVSHPEPHIKNSLQNNPDIYPITQCFKLNTSPEDIRTFLIDRFQTMRNTHPSLLTCGDNWPPEPDIDVLVYRSSGYFIYASTAIKYIGDEDTNPMENLKSIISRKLTPLSALDDIYHQIVATVAQSRQPIVHSIPAIVMVRSWTTRTIGKVLGLCVGDVRVALRRMHSLLLNIDSDYDVIKVVHTSFQDFLADKTQSGSFYVNPSFGHAKIAESFIRQASFGVLIPELSMTWLSEVEQGYAEQYIKMCNGACCALEYLVHVIVHLQIIFECRERYSQKWNLLCAQGEEVQVFAENIFDGRESRNPHISYPQSKDVRTRVHLQTRIYNHVQNTSAERINPQIQDSSKIYTISRWKERILG</sequence>
<accession>A0A9P5XXG9</accession>
<reference evidence="1" key="1">
    <citation type="submission" date="2020-11" db="EMBL/GenBank/DDBJ databases">
        <authorList>
            <consortium name="DOE Joint Genome Institute"/>
            <person name="Ahrendt S."/>
            <person name="Riley R."/>
            <person name="Andreopoulos W."/>
            <person name="Labutti K."/>
            <person name="Pangilinan J."/>
            <person name="Ruiz-Duenas F.J."/>
            <person name="Barrasa J.M."/>
            <person name="Sanchez-Garcia M."/>
            <person name="Camarero S."/>
            <person name="Miyauchi S."/>
            <person name="Serrano A."/>
            <person name="Linde D."/>
            <person name="Babiker R."/>
            <person name="Drula E."/>
            <person name="Ayuso-Fernandez I."/>
            <person name="Pacheco R."/>
            <person name="Padilla G."/>
            <person name="Ferreira P."/>
            <person name="Barriuso J."/>
            <person name="Kellner H."/>
            <person name="Castanera R."/>
            <person name="Alfaro M."/>
            <person name="Ramirez L."/>
            <person name="Pisabarro A.G."/>
            <person name="Kuo A."/>
            <person name="Tritt A."/>
            <person name="Lipzen A."/>
            <person name="He G."/>
            <person name="Yan M."/>
            <person name="Ng V."/>
            <person name="Cullen D."/>
            <person name="Martin F."/>
            <person name="Rosso M.-N."/>
            <person name="Henrissat B."/>
            <person name="Hibbett D."/>
            <person name="Martinez A.T."/>
            <person name="Grigoriev I.V."/>
        </authorList>
    </citation>
    <scope>NUCLEOTIDE SEQUENCE</scope>
    <source>
        <strain evidence="1">CBS 247.69</strain>
    </source>
</reference>
<evidence type="ECO:0000313" key="2">
    <source>
        <dbReference type="Proteomes" id="UP000807353"/>
    </source>
</evidence>
<proteinExistence type="predicted"/>
<dbReference type="Proteomes" id="UP000807353">
    <property type="component" value="Unassembled WGS sequence"/>
</dbReference>
<keyword evidence="2" id="KW-1185">Reference proteome</keyword>
<name>A0A9P5XXG9_9AGAR</name>
<evidence type="ECO:0000313" key="1">
    <source>
        <dbReference type="EMBL" id="KAF9458854.1"/>
    </source>
</evidence>
<gene>
    <name evidence="1" type="ORF">BDZ94DRAFT_1269674</name>
</gene>
<dbReference type="OrthoDB" id="3262196at2759"/>
<protein>
    <submittedName>
        <fullName evidence="1">Uncharacterized protein</fullName>
    </submittedName>
</protein>
<dbReference type="PANTHER" id="PTHR10039">
    <property type="entry name" value="AMELOGENIN"/>
    <property type="match status" value="1"/>
</dbReference>
<dbReference type="EMBL" id="MU150329">
    <property type="protein sequence ID" value="KAF9458854.1"/>
    <property type="molecule type" value="Genomic_DNA"/>
</dbReference>
<dbReference type="AlphaFoldDB" id="A0A9P5XXG9"/>